<keyword evidence="5 11" id="KW-0328">Glycosyltransferase</keyword>
<evidence type="ECO:0000313" key="12">
    <source>
        <dbReference type="EMBL" id="PHT91013.1"/>
    </source>
</evidence>
<keyword evidence="8 11" id="KW-0256">Endoplasmic reticulum</keyword>
<dbReference type="PANTHER" id="PTHR12886">
    <property type="entry name" value="PIG-M MANNOSYLTRANSFERASE"/>
    <property type="match status" value="1"/>
</dbReference>
<sequence length="132" mass="14391">MVVGSSTSSYCDSDRQTDGLESLGHLVQAAFWYGLVVHIRIYPIIYALPIILVLDPLFFQYGTKPALVNWSSRKSKSQQNSSGYDCSILCLVLLSLATNPTMDQHEARRKTIGLHLGVDGSSGSLVIVGLFA</sequence>
<feature type="transmembrane region" description="Helical" evidence="11">
    <location>
        <begin position="30"/>
        <end position="54"/>
    </location>
</feature>
<dbReference type="Gramene" id="PHT91013">
    <property type="protein sequence ID" value="PHT91013"/>
    <property type="gene ID" value="T459_06126"/>
</dbReference>
<evidence type="ECO:0000256" key="8">
    <source>
        <dbReference type="ARBA" id="ARBA00022824"/>
    </source>
</evidence>
<dbReference type="GO" id="GO:0006506">
    <property type="term" value="P:GPI anchor biosynthetic process"/>
    <property type="evidence" value="ECO:0007669"/>
    <property type="project" value="UniProtKB-UniPathway"/>
</dbReference>
<evidence type="ECO:0000256" key="5">
    <source>
        <dbReference type="ARBA" id="ARBA00022676"/>
    </source>
</evidence>
<dbReference type="PANTHER" id="PTHR12886:SF0">
    <property type="entry name" value="GPI MANNOSYLTRANSFERASE 1"/>
    <property type="match status" value="1"/>
</dbReference>
<protein>
    <recommendedName>
        <fullName evidence="11">GPI mannosyltransferase 1</fullName>
        <ecNumber evidence="11">2.4.1.-</ecNumber>
    </recommendedName>
    <alternativeName>
        <fullName evidence="11">GPI mannosyltransferase I</fullName>
    </alternativeName>
</protein>
<comment type="function">
    <text evidence="11">Catalytic subunit of the glycosylphosphatidylinositol-mannosyltransferase I complex which catalyzes the transfer of the first mannose, via an alpha-1,4 bond from a dolichol-phosphate-mannose (Dol-P-Man) to the glucosaminyl acyl phosphatidylinositol (GlcN-(acyl)PI) intermediate to generate alpha-D-Man-(1-&gt;4)-alpha-D-GlcN-(1-&gt;6)-(1-radyl,2-acyl-sn-glycero-3-phospho)-2-acyl-inositol and participates in the sixth step of the glycosylphosphatidylinositol-anchor biosynthesis.</text>
</comment>
<evidence type="ECO:0000256" key="7">
    <source>
        <dbReference type="ARBA" id="ARBA00022692"/>
    </source>
</evidence>
<keyword evidence="9 11" id="KW-1133">Transmembrane helix</keyword>
<evidence type="ECO:0000256" key="9">
    <source>
        <dbReference type="ARBA" id="ARBA00022989"/>
    </source>
</evidence>
<dbReference type="InterPro" id="IPR007704">
    <property type="entry name" value="PIG-M"/>
</dbReference>
<reference evidence="12 13" key="2">
    <citation type="journal article" date="2017" name="Genome Biol.">
        <title>New reference genome sequences of hot pepper reveal the massive evolution of plant disease-resistance genes by retroduplication.</title>
        <authorList>
            <person name="Kim S."/>
            <person name="Park J."/>
            <person name="Yeom S.I."/>
            <person name="Kim Y.M."/>
            <person name="Seo E."/>
            <person name="Kim K.T."/>
            <person name="Kim M.S."/>
            <person name="Lee J.M."/>
            <person name="Cheong K."/>
            <person name="Shin H.S."/>
            <person name="Kim S.B."/>
            <person name="Han K."/>
            <person name="Lee J."/>
            <person name="Park M."/>
            <person name="Lee H.A."/>
            <person name="Lee H.Y."/>
            <person name="Lee Y."/>
            <person name="Oh S."/>
            <person name="Lee J.H."/>
            <person name="Choi E."/>
            <person name="Choi E."/>
            <person name="Lee S.E."/>
            <person name="Jeon J."/>
            <person name="Kim H."/>
            <person name="Choi G."/>
            <person name="Song H."/>
            <person name="Lee J."/>
            <person name="Lee S.C."/>
            <person name="Kwon J.K."/>
            <person name="Lee H.Y."/>
            <person name="Koo N."/>
            <person name="Hong Y."/>
            <person name="Kim R.W."/>
            <person name="Kang W.H."/>
            <person name="Huh J.H."/>
            <person name="Kang B.C."/>
            <person name="Yang T.J."/>
            <person name="Lee Y.H."/>
            <person name="Bennetzen J.L."/>
            <person name="Choi D."/>
        </authorList>
    </citation>
    <scope>NUCLEOTIDE SEQUENCE [LARGE SCALE GENOMIC DNA]</scope>
    <source>
        <strain evidence="13">cv. CM334</strain>
    </source>
</reference>
<evidence type="ECO:0000256" key="2">
    <source>
        <dbReference type="ARBA" id="ARBA00004687"/>
    </source>
</evidence>
<dbReference type="Pfam" id="PF05007">
    <property type="entry name" value="Mannosyl_trans"/>
    <property type="match status" value="1"/>
</dbReference>
<comment type="caution">
    <text evidence="11">Lacks conserved residue(s) required for the propagation of feature annotation.</text>
</comment>
<reference evidence="12 13" key="1">
    <citation type="journal article" date="2014" name="Nat. Genet.">
        <title>Genome sequence of the hot pepper provides insights into the evolution of pungency in Capsicum species.</title>
        <authorList>
            <person name="Kim S."/>
            <person name="Park M."/>
            <person name="Yeom S.I."/>
            <person name="Kim Y.M."/>
            <person name="Lee J.M."/>
            <person name="Lee H.A."/>
            <person name="Seo E."/>
            <person name="Choi J."/>
            <person name="Cheong K."/>
            <person name="Kim K.T."/>
            <person name="Jung K."/>
            <person name="Lee G.W."/>
            <person name="Oh S.K."/>
            <person name="Bae C."/>
            <person name="Kim S.B."/>
            <person name="Lee H.Y."/>
            <person name="Kim S.Y."/>
            <person name="Kim M.S."/>
            <person name="Kang B.C."/>
            <person name="Jo Y.D."/>
            <person name="Yang H.B."/>
            <person name="Jeong H.J."/>
            <person name="Kang W.H."/>
            <person name="Kwon J.K."/>
            <person name="Shin C."/>
            <person name="Lim J.Y."/>
            <person name="Park J.H."/>
            <person name="Huh J.H."/>
            <person name="Kim J.S."/>
            <person name="Kim B.D."/>
            <person name="Cohen O."/>
            <person name="Paran I."/>
            <person name="Suh M.C."/>
            <person name="Lee S.B."/>
            <person name="Kim Y.K."/>
            <person name="Shin Y."/>
            <person name="Noh S.J."/>
            <person name="Park J."/>
            <person name="Seo Y.S."/>
            <person name="Kwon S.Y."/>
            <person name="Kim H.A."/>
            <person name="Park J.M."/>
            <person name="Kim H.J."/>
            <person name="Choi S.B."/>
            <person name="Bosland P.W."/>
            <person name="Reeves G."/>
            <person name="Jo S.H."/>
            <person name="Lee B.W."/>
            <person name="Cho H.T."/>
            <person name="Choi H.S."/>
            <person name="Lee M.S."/>
            <person name="Yu Y."/>
            <person name="Do Choi Y."/>
            <person name="Park B.S."/>
            <person name="van Deynze A."/>
            <person name="Ashrafi H."/>
            <person name="Hill T."/>
            <person name="Kim W.T."/>
            <person name="Pai H.S."/>
            <person name="Ahn H.K."/>
            <person name="Yeam I."/>
            <person name="Giovannoni J.J."/>
            <person name="Rose J.K."/>
            <person name="Sorensen I."/>
            <person name="Lee S.J."/>
            <person name="Kim R.W."/>
            <person name="Choi I.Y."/>
            <person name="Choi B.S."/>
            <person name="Lim J.S."/>
            <person name="Lee Y.H."/>
            <person name="Choi D."/>
        </authorList>
    </citation>
    <scope>NUCLEOTIDE SEQUENCE [LARGE SCALE GENOMIC DNA]</scope>
    <source>
        <strain evidence="13">cv. CM334</strain>
    </source>
</reference>
<gene>
    <name evidence="12" type="ORF">T459_06126</name>
</gene>
<evidence type="ECO:0000256" key="4">
    <source>
        <dbReference type="ARBA" id="ARBA00022502"/>
    </source>
</evidence>
<dbReference type="Proteomes" id="UP000222542">
    <property type="component" value="Unassembled WGS sequence"/>
</dbReference>
<keyword evidence="4 11" id="KW-0337">GPI-anchor biosynthesis</keyword>
<keyword evidence="7 11" id="KW-0812">Transmembrane</keyword>
<comment type="pathway">
    <text evidence="2 11">Glycolipid biosynthesis; glycosylphosphatidylinositol-anchor biosynthesis.</text>
</comment>
<evidence type="ECO:0000313" key="13">
    <source>
        <dbReference type="Proteomes" id="UP000222542"/>
    </source>
</evidence>
<proteinExistence type="inferred from homology"/>
<comment type="caution">
    <text evidence="12">The sequence shown here is derived from an EMBL/GenBank/DDBJ whole genome shotgun (WGS) entry which is preliminary data.</text>
</comment>
<keyword evidence="6 11" id="KW-0808">Transferase</keyword>
<dbReference type="STRING" id="4072.A0A2G3AA06"/>
<comment type="subcellular location">
    <subcellularLocation>
        <location evidence="1 11">Endoplasmic reticulum membrane</location>
        <topology evidence="1 11">Multi-pass membrane protein</topology>
    </subcellularLocation>
</comment>
<evidence type="ECO:0000256" key="11">
    <source>
        <dbReference type="RuleBase" id="RU365064"/>
    </source>
</evidence>
<dbReference type="GO" id="GO:0004376">
    <property type="term" value="F:GPI mannosyltransferase activity"/>
    <property type="evidence" value="ECO:0007669"/>
    <property type="project" value="InterPro"/>
</dbReference>
<dbReference type="AlphaFoldDB" id="A0A2G3AA06"/>
<keyword evidence="10 11" id="KW-0472">Membrane</keyword>
<dbReference type="GO" id="GO:0051751">
    <property type="term" value="F:alpha-1,4-mannosyltransferase activity"/>
    <property type="evidence" value="ECO:0007669"/>
    <property type="project" value="InterPro"/>
</dbReference>
<comment type="similarity">
    <text evidence="3 11">Belongs to the PIGM family.</text>
</comment>
<evidence type="ECO:0000256" key="3">
    <source>
        <dbReference type="ARBA" id="ARBA00011071"/>
    </source>
</evidence>
<dbReference type="GO" id="GO:0005789">
    <property type="term" value="C:endoplasmic reticulum membrane"/>
    <property type="evidence" value="ECO:0007669"/>
    <property type="project" value="UniProtKB-SubCell"/>
</dbReference>
<dbReference type="EC" id="2.4.1.-" evidence="11"/>
<evidence type="ECO:0000256" key="1">
    <source>
        <dbReference type="ARBA" id="ARBA00004477"/>
    </source>
</evidence>
<keyword evidence="13" id="KW-1185">Reference proteome</keyword>
<evidence type="ECO:0000256" key="6">
    <source>
        <dbReference type="ARBA" id="ARBA00022679"/>
    </source>
</evidence>
<evidence type="ECO:0000256" key="10">
    <source>
        <dbReference type="ARBA" id="ARBA00023136"/>
    </source>
</evidence>
<name>A0A2G3AA06_CAPAN</name>
<dbReference type="UniPathway" id="UPA00196"/>
<dbReference type="EMBL" id="AYRZ02000002">
    <property type="protein sequence ID" value="PHT91013.1"/>
    <property type="molecule type" value="Genomic_DNA"/>
</dbReference>
<accession>A0A2G3AA06</accession>
<organism evidence="12 13">
    <name type="scientific">Capsicum annuum</name>
    <name type="common">Capsicum pepper</name>
    <dbReference type="NCBI Taxonomy" id="4072"/>
    <lineage>
        <taxon>Eukaryota</taxon>
        <taxon>Viridiplantae</taxon>
        <taxon>Streptophyta</taxon>
        <taxon>Embryophyta</taxon>
        <taxon>Tracheophyta</taxon>
        <taxon>Spermatophyta</taxon>
        <taxon>Magnoliopsida</taxon>
        <taxon>eudicotyledons</taxon>
        <taxon>Gunneridae</taxon>
        <taxon>Pentapetalae</taxon>
        <taxon>asterids</taxon>
        <taxon>lamiids</taxon>
        <taxon>Solanales</taxon>
        <taxon>Solanaceae</taxon>
        <taxon>Solanoideae</taxon>
        <taxon>Capsiceae</taxon>
        <taxon>Capsicum</taxon>
    </lineage>
</organism>